<accession>A0A1H6ZUZ7</accession>
<keyword evidence="3" id="KW-1185">Reference proteome</keyword>
<dbReference type="InterPro" id="IPR036278">
    <property type="entry name" value="Sialidase_sf"/>
</dbReference>
<dbReference type="STRING" id="1416801.SAMN05192553_105153"/>
<evidence type="ECO:0000313" key="3">
    <source>
        <dbReference type="Proteomes" id="UP000199403"/>
    </source>
</evidence>
<dbReference type="OrthoDB" id="7294637at2"/>
<name>A0A1H6ZUZ7_9BACT</name>
<dbReference type="InterPro" id="IPR011040">
    <property type="entry name" value="Sialidase"/>
</dbReference>
<protein>
    <submittedName>
        <fullName evidence="2">BNR repeat-like domain-containing protein</fullName>
    </submittedName>
</protein>
<dbReference type="Proteomes" id="UP000199403">
    <property type="component" value="Unassembled WGS sequence"/>
</dbReference>
<gene>
    <name evidence="2" type="ORF">SAMN05192553_105153</name>
</gene>
<dbReference type="Pfam" id="PF13088">
    <property type="entry name" value="BNR_2"/>
    <property type="match status" value="1"/>
</dbReference>
<reference evidence="3" key="1">
    <citation type="submission" date="2016-10" db="EMBL/GenBank/DDBJ databases">
        <authorList>
            <person name="Varghese N."/>
            <person name="Submissions S."/>
        </authorList>
    </citation>
    <scope>NUCLEOTIDE SEQUENCE [LARGE SCALE GENOMIC DNA]</scope>
    <source>
        <strain evidence="3">IBRC-M 10761</strain>
    </source>
</reference>
<organism evidence="2 3">
    <name type="scientific">Cyclobacterium xiamenense</name>
    <dbReference type="NCBI Taxonomy" id="1297121"/>
    <lineage>
        <taxon>Bacteria</taxon>
        <taxon>Pseudomonadati</taxon>
        <taxon>Bacteroidota</taxon>
        <taxon>Cytophagia</taxon>
        <taxon>Cytophagales</taxon>
        <taxon>Cyclobacteriaceae</taxon>
        <taxon>Cyclobacterium</taxon>
    </lineage>
</organism>
<feature type="domain" description="Sialidase" evidence="1">
    <location>
        <begin position="70"/>
        <end position="338"/>
    </location>
</feature>
<dbReference type="EMBL" id="FNZH01000005">
    <property type="protein sequence ID" value="SEJ57058.1"/>
    <property type="molecule type" value="Genomic_DNA"/>
</dbReference>
<dbReference type="RefSeq" id="WP_092176517.1">
    <property type="nucleotide sequence ID" value="NZ_FNZH01000005.1"/>
</dbReference>
<dbReference type="PANTHER" id="PTHR43752:SF2">
    <property type="entry name" value="BNR_ASP-BOX REPEAT FAMILY PROTEIN"/>
    <property type="match status" value="1"/>
</dbReference>
<dbReference type="PANTHER" id="PTHR43752">
    <property type="entry name" value="BNR/ASP-BOX REPEAT FAMILY PROTEIN"/>
    <property type="match status" value="1"/>
</dbReference>
<dbReference type="AlphaFoldDB" id="A0A1H6ZUZ7"/>
<dbReference type="CDD" id="cd15482">
    <property type="entry name" value="Sialidase_non-viral"/>
    <property type="match status" value="1"/>
</dbReference>
<dbReference type="SUPFAM" id="SSF50939">
    <property type="entry name" value="Sialidases"/>
    <property type="match status" value="1"/>
</dbReference>
<sequence length="386" mass="43371">MKPKITTAFFLSGLFYVIFPSLAQENRAYLQAPEVYLKVSYAPRHQPDQRRFSGIPSLALTGDGQQMWSVWYAGPSPGEDENNYVVLAHSKDAGNSWEELLVIDPDGPGAVRAFDPEIWMDPTGRLWVFWAQTIGMDGTEAGVWAMTADLGSEGGATWSTPQRLTDGIMMCKPTVLRTGEWALPASTWRLTDNSARMVVSADRGKTWQLKGAIHVPPANRVYDEHQFVEKKDGRIWALLRTNYGIGESFSTDQGARWSPVQPSLFAHPSARFFIRRLHSGNLLLVKHGPLTQRTGRSHLMAFVSRDDGLTWSRGLLLDQRPGVSYPDGQQAEDGTIHLVYDRDRTGEREIVQVSFREADIWDSAHDEALYRVFTSRKIISSKSKTE</sequence>
<evidence type="ECO:0000313" key="2">
    <source>
        <dbReference type="EMBL" id="SEJ57058.1"/>
    </source>
</evidence>
<proteinExistence type="predicted"/>
<evidence type="ECO:0000259" key="1">
    <source>
        <dbReference type="Pfam" id="PF13088"/>
    </source>
</evidence>
<dbReference type="Gene3D" id="2.120.10.10">
    <property type="match status" value="1"/>
</dbReference>